<evidence type="ECO:0000313" key="1">
    <source>
        <dbReference type="Proteomes" id="UP000515163"/>
    </source>
</evidence>
<gene>
    <name evidence="2" type="primary">LOC116305284</name>
</gene>
<dbReference type="PANTHER" id="PTHR33960">
    <property type="entry name" value="SIMILAR TO KIAA0825 PROTEIN"/>
    <property type="match status" value="1"/>
</dbReference>
<organism evidence="1 2">
    <name type="scientific">Actinia tenebrosa</name>
    <name type="common">Australian red waratah sea anemone</name>
    <dbReference type="NCBI Taxonomy" id="6105"/>
    <lineage>
        <taxon>Eukaryota</taxon>
        <taxon>Metazoa</taxon>
        <taxon>Cnidaria</taxon>
        <taxon>Anthozoa</taxon>
        <taxon>Hexacorallia</taxon>
        <taxon>Actiniaria</taxon>
        <taxon>Actiniidae</taxon>
        <taxon>Actinia</taxon>
    </lineage>
</organism>
<dbReference type="InterPro" id="IPR027993">
    <property type="entry name" value="DUF4495"/>
</dbReference>
<dbReference type="KEGG" id="aten:116305284"/>
<proteinExistence type="predicted"/>
<accession>A0A6P8IVL0</accession>
<name>A0A6P8IVL0_ACTTE</name>
<dbReference type="PANTHER" id="PTHR33960:SF1">
    <property type="entry name" value="SIMILAR TO KIAA0825 PROTEIN"/>
    <property type="match status" value="1"/>
</dbReference>
<sequence length="1295" mass="146697">MMEEYESFSHLSLLISGLGKMVVDLDSIKSAISEIDGRLDENAASLQKELSNLTSMCNESLNPDQDLTNLRSSKEAISLLTGPEFNNHVCDSEPMVLNCFLNNVIQALERNPGLEEAILHELVKFASEQGMILPFALMPSEKLHNQGSDVNPDELETKILWEKIRNKFNAGLWKIMGSLKLQQDENLSLLNEKRRQELIQRLLFLSPLDFVWENYLLFRRRMVENYSINPDLISGIETSLVMQYKDAPANAIALAKLSRAIEMMITQDMKILEGNELRSKEMTFKVIYEIYLEKYMLELRSVLQLYREEKKSIAERRGSSRSTSSMSIHGDDLIVYKLCFLATVSLEMMVIKVLEKNCKGITPNVLKPVVSNVTGSGKTQLPKLTHKSSKDLPVLEAWPNPMPAPFGVGKSDFPAPPSSSHHASSVWAWRDEFKHVISRISSAVTETIKLGCDSSLEEENKIYATTNGLQVIHLKDELVGGQEDYPKCIAKSCSIIMSRADDVLPLASFDGGKLFQVVRSSFVDTLDSCLKTYFSSVVKIIADFPKKCNIQALYVLLSSSVFVRNRLAHYEEVIGTEPRRPFAVLHRQYSELAESLTNQIMNYHKHIIATVILQDTESHNWEDQRPFYEDERCSFSVQMWNLYIQGLLHDMWKYCPPIKAQSILTNILHNSLSTFTLRYSNALPSYNRVKQFRSDITAILLCTVSFLWPCCSSLSVLFDSSREETIISSIHNLCSCLIATMAIVSCPLEELCKCLTSKKKSRKHRRGCRTDWLSWIIPEVLKTHDGSLSALIDRQALNVLFKLMINQPVPQWSLVLHALLLRDARLSVTIVKYGDLSVIGSASPEDKGNPHSEHNRWFKEGISSPGPQVTLSSAGLVTSLYYVLFQSASQSSAVVNFLMALVNREDSWKLFEAKACVKALEKHEFPVWLNCLYDTLQPYILRFLTPSLRLLCERDKPRSKSFNFTSMSSLPCGCPFKPPYKRPDKVRGETDIIYSALREFIVLLADNLNTIPSVISQFICTLQDSLQMKSMDSSSAGLKVLGWLICRWLSDPDYSVTRHTTTPSAAVQSTVEIFSEVIWHVFIHLDNSSELIDNPKFPMNLEADLRSNRGWLSDKLQVISQHIVNNVEEDYQADTIHDEISDIKYSNAAKELLSHEKGAKALSHVYRFLINNKDWLMNLIVIPGHILPPKPSVTSQSNSPAFCSFNPLQKYDLIGEFAFDQAKIASFPFDWGALLQSDLGLVPNALKRLVCHRFEMQDSSYLEESEKGVVEKLKVFCGIKDLKAHEDEVSRDQEV</sequence>
<dbReference type="OrthoDB" id="10007406at2759"/>
<dbReference type="InParanoid" id="A0A6P8IVL0"/>
<dbReference type="Pfam" id="PF14906">
    <property type="entry name" value="DUF4495"/>
    <property type="match status" value="1"/>
</dbReference>
<keyword evidence="1" id="KW-1185">Reference proteome</keyword>
<dbReference type="RefSeq" id="XP_031571022.1">
    <property type="nucleotide sequence ID" value="XM_031715162.1"/>
</dbReference>
<dbReference type="GeneID" id="116305284"/>
<protein>
    <submittedName>
        <fullName evidence="2">Uncharacterized protein KIAA0825-like</fullName>
    </submittedName>
</protein>
<evidence type="ECO:0000313" key="2">
    <source>
        <dbReference type="RefSeq" id="XP_031571022.1"/>
    </source>
</evidence>
<dbReference type="FunCoup" id="A0A6P8IVL0">
    <property type="interactions" value="434"/>
</dbReference>
<dbReference type="Proteomes" id="UP000515163">
    <property type="component" value="Unplaced"/>
</dbReference>
<reference evidence="2" key="1">
    <citation type="submission" date="2025-08" db="UniProtKB">
        <authorList>
            <consortium name="RefSeq"/>
        </authorList>
    </citation>
    <scope>IDENTIFICATION</scope>
    <source>
        <tissue evidence="2">Tentacle</tissue>
    </source>
</reference>